<dbReference type="OrthoDB" id="19859at2759"/>
<dbReference type="GO" id="GO:0046873">
    <property type="term" value="F:metal ion transmembrane transporter activity"/>
    <property type="evidence" value="ECO:0007669"/>
    <property type="project" value="InterPro"/>
</dbReference>
<dbReference type="PANTHER" id="PTHR16133:SF0">
    <property type="entry name" value="ZINC_IRON REGULATED TRANSPORTER-RELATED PROTEIN 102B, ISOFORM E"/>
    <property type="match status" value="1"/>
</dbReference>
<dbReference type="STRING" id="29170.A0A368FUW9"/>
<name>A0A368FUW9_ANCCA</name>
<dbReference type="Pfam" id="PF02535">
    <property type="entry name" value="Zip"/>
    <property type="match status" value="1"/>
</dbReference>
<evidence type="ECO:0000313" key="8">
    <source>
        <dbReference type="EMBL" id="RCN35986.1"/>
    </source>
</evidence>
<evidence type="ECO:0000256" key="5">
    <source>
        <dbReference type="ARBA" id="ARBA00023034"/>
    </source>
</evidence>
<evidence type="ECO:0000256" key="6">
    <source>
        <dbReference type="ARBA" id="ARBA00023136"/>
    </source>
</evidence>
<reference evidence="8 9" key="1">
    <citation type="submission" date="2014-10" db="EMBL/GenBank/DDBJ databases">
        <title>Draft genome of the hookworm Ancylostoma caninum.</title>
        <authorList>
            <person name="Mitreva M."/>
        </authorList>
    </citation>
    <scope>NUCLEOTIDE SEQUENCE [LARGE SCALE GENOMIC DNA]</scope>
    <source>
        <strain evidence="8 9">Baltimore</strain>
    </source>
</reference>
<feature type="transmembrane region" description="Helical" evidence="7">
    <location>
        <begin position="12"/>
        <end position="36"/>
    </location>
</feature>
<dbReference type="AlphaFoldDB" id="A0A368FUW9"/>
<evidence type="ECO:0000313" key="9">
    <source>
        <dbReference type="Proteomes" id="UP000252519"/>
    </source>
</evidence>
<accession>A0A368FUW9</accession>
<evidence type="ECO:0000256" key="3">
    <source>
        <dbReference type="ARBA" id="ARBA00022692"/>
    </source>
</evidence>
<protein>
    <submittedName>
        <fullName evidence="8">Uncharacterized protein</fullName>
    </submittedName>
</protein>
<evidence type="ECO:0000256" key="7">
    <source>
        <dbReference type="SAM" id="Phobius"/>
    </source>
</evidence>
<gene>
    <name evidence="8" type="ORF">ANCCAN_18131</name>
</gene>
<comment type="subcellular location">
    <subcellularLocation>
        <location evidence="1">Endomembrane system</location>
        <topology evidence="1">Multi-pass membrane protein</topology>
    </subcellularLocation>
    <subcellularLocation>
        <location evidence="2">Golgi apparatus membrane</location>
    </subcellularLocation>
</comment>
<sequence>MVQSATMEGIGFLTVLSGSMFIGSYFAGSIPMMVNLSESKMRMVSIFGAGLLLGTALSVIIPEGVESLYSAHSELINEKHPYHFEARLNEQIFGKKIGIAVLERQL</sequence>
<dbReference type="InterPro" id="IPR003689">
    <property type="entry name" value="ZIP"/>
</dbReference>
<organism evidence="8 9">
    <name type="scientific">Ancylostoma caninum</name>
    <name type="common">Dog hookworm</name>
    <dbReference type="NCBI Taxonomy" id="29170"/>
    <lineage>
        <taxon>Eukaryota</taxon>
        <taxon>Metazoa</taxon>
        <taxon>Ecdysozoa</taxon>
        <taxon>Nematoda</taxon>
        <taxon>Chromadorea</taxon>
        <taxon>Rhabditida</taxon>
        <taxon>Rhabditina</taxon>
        <taxon>Rhabditomorpha</taxon>
        <taxon>Strongyloidea</taxon>
        <taxon>Ancylostomatidae</taxon>
        <taxon>Ancylostomatinae</taxon>
        <taxon>Ancylostoma</taxon>
    </lineage>
</organism>
<comment type="caution">
    <text evidence="8">The sequence shown here is derived from an EMBL/GenBank/DDBJ whole genome shotgun (WGS) entry which is preliminary data.</text>
</comment>
<dbReference type="EMBL" id="JOJR01000602">
    <property type="protein sequence ID" value="RCN35986.1"/>
    <property type="molecule type" value="Genomic_DNA"/>
</dbReference>
<keyword evidence="4 7" id="KW-1133">Transmembrane helix</keyword>
<proteinExistence type="predicted"/>
<dbReference type="InterPro" id="IPR045891">
    <property type="entry name" value="ZIP9"/>
</dbReference>
<dbReference type="GO" id="GO:0006829">
    <property type="term" value="P:zinc ion transport"/>
    <property type="evidence" value="ECO:0007669"/>
    <property type="project" value="InterPro"/>
</dbReference>
<keyword evidence="3 7" id="KW-0812">Transmembrane</keyword>
<feature type="transmembrane region" description="Helical" evidence="7">
    <location>
        <begin position="43"/>
        <end position="61"/>
    </location>
</feature>
<keyword evidence="5" id="KW-0333">Golgi apparatus</keyword>
<dbReference type="GO" id="GO:0000139">
    <property type="term" value="C:Golgi membrane"/>
    <property type="evidence" value="ECO:0007669"/>
    <property type="project" value="UniProtKB-SubCell"/>
</dbReference>
<keyword evidence="9" id="KW-1185">Reference proteome</keyword>
<evidence type="ECO:0000256" key="1">
    <source>
        <dbReference type="ARBA" id="ARBA00004127"/>
    </source>
</evidence>
<dbReference type="Proteomes" id="UP000252519">
    <property type="component" value="Unassembled WGS sequence"/>
</dbReference>
<dbReference type="PANTHER" id="PTHR16133">
    <property type="entry name" value="SOLUTE CARRIER FAMILY 39 ZINC TRANSPORTER , MEMBER 9-RELATED"/>
    <property type="match status" value="1"/>
</dbReference>
<keyword evidence="6 7" id="KW-0472">Membrane</keyword>
<evidence type="ECO:0000256" key="2">
    <source>
        <dbReference type="ARBA" id="ARBA00004394"/>
    </source>
</evidence>
<evidence type="ECO:0000256" key="4">
    <source>
        <dbReference type="ARBA" id="ARBA00022989"/>
    </source>
</evidence>